<dbReference type="InterPro" id="IPR001001">
    <property type="entry name" value="DNA_polIII_beta"/>
</dbReference>
<reference evidence="13 14" key="1">
    <citation type="submission" date="2024-09" db="EMBL/GenBank/DDBJ databases">
        <authorList>
            <person name="Sun Q."/>
            <person name="Mori K."/>
        </authorList>
    </citation>
    <scope>NUCLEOTIDE SEQUENCE [LARGE SCALE GENOMIC DNA]</scope>
    <source>
        <strain evidence="13 14">JCM 15389</strain>
    </source>
</reference>
<keyword evidence="6" id="KW-0235">DNA replication</keyword>
<dbReference type="Pfam" id="PF02767">
    <property type="entry name" value="DNA_pol3_beta_2"/>
    <property type="match status" value="1"/>
</dbReference>
<comment type="similarity">
    <text evidence="2">Belongs to the beta sliding clamp family.</text>
</comment>
<dbReference type="NCBIfam" id="TIGR00663">
    <property type="entry name" value="dnan"/>
    <property type="match status" value="1"/>
</dbReference>
<evidence type="ECO:0000256" key="7">
    <source>
        <dbReference type="ARBA" id="ARBA00022932"/>
    </source>
</evidence>
<keyword evidence="3" id="KW-0963">Cytoplasm</keyword>
<dbReference type="CDD" id="cd00140">
    <property type="entry name" value="beta_clamp"/>
    <property type="match status" value="1"/>
</dbReference>
<dbReference type="EC" id="2.7.7.7" evidence="13"/>
<dbReference type="PANTHER" id="PTHR30478">
    <property type="entry name" value="DNA POLYMERASE III SUBUNIT BETA"/>
    <property type="match status" value="1"/>
</dbReference>
<dbReference type="GO" id="GO:0003887">
    <property type="term" value="F:DNA-directed DNA polymerase activity"/>
    <property type="evidence" value="ECO:0007669"/>
    <property type="project" value="UniProtKB-EC"/>
</dbReference>
<feature type="domain" description="DNA polymerase III beta sliding clamp central" evidence="11">
    <location>
        <begin position="207"/>
        <end position="288"/>
    </location>
</feature>
<dbReference type="InterPro" id="IPR022634">
    <property type="entry name" value="DNA_polIII_beta_N"/>
</dbReference>
<evidence type="ECO:0000256" key="1">
    <source>
        <dbReference type="ARBA" id="ARBA00004496"/>
    </source>
</evidence>
<protein>
    <submittedName>
        <fullName evidence="13">DNA polymerase III subunit beta</fullName>
        <ecNumber evidence="13">2.7.7.7</ecNumber>
    </submittedName>
</protein>
<dbReference type="SMART" id="SM00480">
    <property type="entry name" value="POL3Bc"/>
    <property type="match status" value="1"/>
</dbReference>
<keyword evidence="14" id="KW-1185">Reference proteome</keyword>
<dbReference type="EMBL" id="JBHLYQ010000001">
    <property type="protein sequence ID" value="MFC0080588.1"/>
    <property type="molecule type" value="Genomic_DNA"/>
</dbReference>
<evidence type="ECO:0000259" key="11">
    <source>
        <dbReference type="Pfam" id="PF02767"/>
    </source>
</evidence>
<keyword evidence="7" id="KW-0239">DNA-directed DNA polymerase</keyword>
<keyword evidence="4 13" id="KW-0808">Transferase</keyword>
<evidence type="ECO:0000256" key="9">
    <source>
        <dbReference type="SAM" id="MobiDB-lite"/>
    </source>
</evidence>
<proteinExistence type="inferred from homology"/>
<evidence type="ECO:0000313" key="13">
    <source>
        <dbReference type="EMBL" id="MFC0080588.1"/>
    </source>
</evidence>
<dbReference type="SUPFAM" id="SSF55979">
    <property type="entry name" value="DNA clamp"/>
    <property type="match status" value="3"/>
</dbReference>
<feature type="region of interest" description="Disordered" evidence="9">
    <location>
        <begin position="290"/>
        <end position="320"/>
    </location>
</feature>
<evidence type="ECO:0000313" key="14">
    <source>
        <dbReference type="Proteomes" id="UP001589788"/>
    </source>
</evidence>
<dbReference type="PANTHER" id="PTHR30478:SF0">
    <property type="entry name" value="BETA SLIDING CLAMP"/>
    <property type="match status" value="1"/>
</dbReference>
<sequence length="477" mass="51098">MDDVRASWGEPPWRVDRPRGKVALSTPTWGIPSGSVDDERPPDQDVSQVVHNPQLLLPFLDLLFLGVLRRAPSPSERTVVKLRCERDRLVDTLATAARAVSGRALASAATNGLRLVVSDGRLRAIGTDLDLTIEAQAELAAAEDGQAVVPARLMVDIVRALEPGAVLVEAGEDDVVVSMGRSRFVVRSFPVEEFPTLPEPMPATAQLPAGALAEALRQVVRAASTDDSRPLLTGVLVAAVEEGLRLVATDSYRLAWRDLPGVVGLPSAVEQLLVPARALQELQRLLQGLARGSGGSSKPSGADEAHPGVEGGPAGGTESEEAVVGLSVGELEASFWLPGVRLTTRLLDGRFPDYRQLVPPEYPVRVQVPRTRLVEALRRVRLLVRDGTTPVRLVLHPDSVDLTVSSHDLGEASTEVEAVVTGTVDSMAFNPSYLIDGVEAVDAEEVVLELLDPSKPATVRAPDRADFRYLLMPVRVA</sequence>
<dbReference type="Gene3D" id="3.10.150.10">
    <property type="entry name" value="DNA Polymerase III, subunit A, domain 2"/>
    <property type="match status" value="3"/>
</dbReference>
<gene>
    <name evidence="13" type="primary">dnaN</name>
    <name evidence="13" type="ORF">ACFFRE_00250</name>
</gene>
<dbReference type="InterPro" id="IPR022635">
    <property type="entry name" value="DNA_polIII_beta_C"/>
</dbReference>
<keyword evidence="5 13" id="KW-0548">Nucleotidyltransferase</keyword>
<name>A0ABV6BYR6_9ACTN</name>
<evidence type="ECO:0000259" key="12">
    <source>
        <dbReference type="Pfam" id="PF02768"/>
    </source>
</evidence>
<dbReference type="InterPro" id="IPR046938">
    <property type="entry name" value="DNA_clamp_sf"/>
</dbReference>
<evidence type="ECO:0000256" key="4">
    <source>
        <dbReference type="ARBA" id="ARBA00022679"/>
    </source>
</evidence>
<evidence type="ECO:0000256" key="2">
    <source>
        <dbReference type="ARBA" id="ARBA00010752"/>
    </source>
</evidence>
<comment type="caution">
    <text evidence="13">The sequence shown here is derived from an EMBL/GenBank/DDBJ whole genome shotgun (WGS) entry which is preliminary data.</text>
</comment>
<accession>A0ABV6BYR6</accession>
<keyword evidence="8" id="KW-0238">DNA-binding</keyword>
<feature type="domain" description="DNA polymerase III beta sliding clamp C-terminal" evidence="12">
    <location>
        <begin position="355"/>
        <end position="475"/>
    </location>
</feature>
<comment type="subcellular location">
    <subcellularLocation>
        <location evidence="1">Cytoplasm</location>
    </subcellularLocation>
</comment>
<feature type="domain" description="DNA polymerase III beta sliding clamp N-terminal" evidence="10">
    <location>
        <begin position="81"/>
        <end position="198"/>
    </location>
</feature>
<evidence type="ECO:0000259" key="10">
    <source>
        <dbReference type="Pfam" id="PF00712"/>
    </source>
</evidence>
<evidence type="ECO:0000256" key="6">
    <source>
        <dbReference type="ARBA" id="ARBA00022705"/>
    </source>
</evidence>
<evidence type="ECO:0000256" key="8">
    <source>
        <dbReference type="ARBA" id="ARBA00023125"/>
    </source>
</evidence>
<evidence type="ECO:0000256" key="5">
    <source>
        <dbReference type="ARBA" id="ARBA00022695"/>
    </source>
</evidence>
<dbReference type="RefSeq" id="WP_377786953.1">
    <property type="nucleotide sequence ID" value="NZ_JBHLYQ010000001.1"/>
</dbReference>
<organism evidence="13 14">
    <name type="scientific">Aciditerrimonas ferrireducens</name>
    <dbReference type="NCBI Taxonomy" id="667306"/>
    <lineage>
        <taxon>Bacteria</taxon>
        <taxon>Bacillati</taxon>
        <taxon>Actinomycetota</taxon>
        <taxon>Acidimicrobiia</taxon>
        <taxon>Acidimicrobiales</taxon>
        <taxon>Acidimicrobiaceae</taxon>
        <taxon>Aciditerrimonas</taxon>
    </lineage>
</organism>
<evidence type="ECO:0000256" key="3">
    <source>
        <dbReference type="ARBA" id="ARBA00022490"/>
    </source>
</evidence>
<dbReference type="Proteomes" id="UP001589788">
    <property type="component" value="Unassembled WGS sequence"/>
</dbReference>
<dbReference type="Pfam" id="PF00712">
    <property type="entry name" value="DNA_pol3_beta"/>
    <property type="match status" value="1"/>
</dbReference>
<dbReference type="InterPro" id="IPR022637">
    <property type="entry name" value="DNA_polIII_beta_cen"/>
</dbReference>
<dbReference type="Pfam" id="PF02768">
    <property type="entry name" value="DNA_pol3_beta_3"/>
    <property type="match status" value="1"/>
</dbReference>
<feature type="region of interest" description="Disordered" evidence="9">
    <location>
        <begin position="1"/>
        <end position="46"/>
    </location>
</feature>